<sequence>MVAFWGSIIFYKEAVVGLTCYDCIEPCDEDYPQMCGGLYCARLMALNDTLQYTILHTCLNSMHLIDNVTLEVNSCAALDDLDPLWPETISIDTKTGMNLTEFSHGVLNICDESDTFCNDTKCDFAVYEIKPHNSAATIFRSNVQWPETISAVIKSIPCKIATSICAKSKL</sequence>
<dbReference type="WBParaSite" id="ES5_v2.g8959.t1">
    <property type="protein sequence ID" value="ES5_v2.g8959.t1"/>
    <property type="gene ID" value="ES5_v2.g8959"/>
</dbReference>
<dbReference type="Proteomes" id="UP000887579">
    <property type="component" value="Unplaced"/>
</dbReference>
<protein>
    <submittedName>
        <fullName evidence="2">Sodefrin-like factor</fullName>
    </submittedName>
</protein>
<reference evidence="2" key="1">
    <citation type="submission" date="2022-11" db="UniProtKB">
        <authorList>
            <consortium name="WormBaseParasite"/>
        </authorList>
    </citation>
    <scope>IDENTIFICATION</scope>
</reference>
<name>A0AC34GVS2_9BILA</name>
<accession>A0AC34GVS2</accession>
<evidence type="ECO:0000313" key="2">
    <source>
        <dbReference type="WBParaSite" id="ES5_v2.g8959.t1"/>
    </source>
</evidence>
<proteinExistence type="predicted"/>
<organism evidence="1 2">
    <name type="scientific">Panagrolaimus sp. ES5</name>
    <dbReference type="NCBI Taxonomy" id="591445"/>
    <lineage>
        <taxon>Eukaryota</taxon>
        <taxon>Metazoa</taxon>
        <taxon>Ecdysozoa</taxon>
        <taxon>Nematoda</taxon>
        <taxon>Chromadorea</taxon>
        <taxon>Rhabditida</taxon>
        <taxon>Tylenchina</taxon>
        <taxon>Panagrolaimomorpha</taxon>
        <taxon>Panagrolaimoidea</taxon>
        <taxon>Panagrolaimidae</taxon>
        <taxon>Panagrolaimus</taxon>
    </lineage>
</organism>
<evidence type="ECO:0000313" key="1">
    <source>
        <dbReference type="Proteomes" id="UP000887579"/>
    </source>
</evidence>